<dbReference type="PANTHER" id="PTHR33154">
    <property type="entry name" value="TRANSCRIPTIONAL REGULATOR, ARSR FAMILY"/>
    <property type="match status" value="1"/>
</dbReference>
<gene>
    <name evidence="6" type="ORF">SAMN02745193_00953</name>
</gene>
<evidence type="ECO:0000313" key="6">
    <source>
        <dbReference type="EMBL" id="SHN53178.1"/>
    </source>
</evidence>
<reference evidence="7" key="1">
    <citation type="submission" date="2016-12" db="EMBL/GenBank/DDBJ databases">
        <authorList>
            <person name="Varghese N."/>
            <person name="Submissions S."/>
        </authorList>
    </citation>
    <scope>NUCLEOTIDE SEQUENCE [LARGE SCALE GENOMIC DNA]</scope>
    <source>
        <strain evidence="7">DSM 11032</strain>
    </source>
</reference>
<evidence type="ECO:0000313" key="7">
    <source>
        <dbReference type="Proteomes" id="UP000184391"/>
    </source>
</evidence>
<keyword evidence="4" id="KW-0804">Transcription</keyword>
<dbReference type="SUPFAM" id="SSF46785">
    <property type="entry name" value="Winged helix' DNA-binding domain"/>
    <property type="match status" value="1"/>
</dbReference>
<dbReference type="InterPro" id="IPR036388">
    <property type="entry name" value="WH-like_DNA-bd_sf"/>
</dbReference>
<dbReference type="InterPro" id="IPR036390">
    <property type="entry name" value="WH_DNA-bd_sf"/>
</dbReference>
<feature type="domain" description="HTH arsR-type" evidence="5">
    <location>
        <begin position="1"/>
        <end position="93"/>
    </location>
</feature>
<evidence type="ECO:0000256" key="2">
    <source>
        <dbReference type="ARBA" id="ARBA00023015"/>
    </source>
</evidence>
<dbReference type="Proteomes" id="UP000184391">
    <property type="component" value="Unassembled WGS sequence"/>
</dbReference>
<dbReference type="InterPro" id="IPR051081">
    <property type="entry name" value="HTH_MetalResp_TranReg"/>
</dbReference>
<dbReference type="PANTHER" id="PTHR33154:SF18">
    <property type="entry name" value="ARSENICAL RESISTANCE OPERON REPRESSOR"/>
    <property type="match status" value="1"/>
</dbReference>
<keyword evidence="2" id="KW-0805">Transcription regulation</keyword>
<name>A0A1M7S3V9_9SPHN</name>
<dbReference type="GO" id="GO:0046685">
    <property type="term" value="P:response to arsenic-containing substance"/>
    <property type="evidence" value="ECO:0007669"/>
    <property type="project" value="UniProtKB-KW"/>
</dbReference>
<dbReference type="InterPro" id="IPR011991">
    <property type="entry name" value="ArsR-like_HTH"/>
</dbReference>
<evidence type="ECO:0000256" key="1">
    <source>
        <dbReference type="ARBA" id="ARBA00022849"/>
    </source>
</evidence>
<dbReference type="AlphaFoldDB" id="A0A1M7S3V9"/>
<dbReference type="GO" id="GO:0003677">
    <property type="term" value="F:DNA binding"/>
    <property type="evidence" value="ECO:0007669"/>
    <property type="project" value="UniProtKB-KW"/>
</dbReference>
<sequence length="116" mass="12233">MITEDDLIEALKALAHPLRFRILTALAAGERNVGEIEQVTAISQPGLSQQLGVLRKAGLVDTRKEAKLVFYSIATRQIAAVTAALAALSPGMAITPEEPAALRTPAPGVANFARMS</sequence>
<dbReference type="OrthoDB" id="194599at2"/>
<accession>A0A1M7S3V9</accession>
<dbReference type="CDD" id="cd00090">
    <property type="entry name" value="HTH_ARSR"/>
    <property type="match status" value="1"/>
</dbReference>
<dbReference type="Pfam" id="PF12840">
    <property type="entry name" value="HTH_20"/>
    <property type="match status" value="1"/>
</dbReference>
<keyword evidence="7" id="KW-1185">Reference proteome</keyword>
<dbReference type="RefSeq" id="WP_072673505.1">
    <property type="nucleotide sequence ID" value="NZ_FRDF01000004.1"/>
</dbReference>
<dbReference type="PROSITE" id="PS50987">
    <property type="entry name" value="HTH_ARSR_2"/>
    <property type="match status" value="1"/>
</dbReference>
<dbReference type="NCBIfam" id="NF033788">
    <property type="entry name" value="HTH_metalloreg"/>
    <property type="match status" value="1"/>
</dbReference>
<keyword evidence="3" id="KW-0238">DNA-binding</keyword>
<evidence type="ECO:0000259" key="5">
    <source>
        <dbReference type="PROSITE" id="PS50987"/>
    </source>
</evidence>
<dbReference type="STRING" id="198312.SAMN02745193_00953"/>
<dbReference type="PRINTS" id="PR00778">
    <property type="entry name" value="HTHARSR"/>
</dbReference>
<organism evidence="6 7">
    <name type="scientific">Erythrobacter sanguineus</name>
    <dbReference type="NCBI Taxonomy" id="198312"/>
    <lineage>
        <taxon>Bacteria</taxon>
        <taxon>Pseudomonadati</taxon>
        <taxon>Pseudomonadota</taxon>
        <taxon>Alphaproteobacteria</taxon>
        <taxon>Sphingomonadales</taxon>
        <taxon>Erythrobacteraceae</taxon>
        <taxon>Erythrobacter/Porphyrobacter group</taxon>
        <taxon>Erythrobacter</taxon>
    </lineage>
</organism>
<dbReference type="GO" id="GO:0003700">
    <property type="term" value="F:DNA-binding transcription factor activity"/>
    <property type="evidence" value="ECO:0007669"/>
    <property type="project" value="InterPro"/>
</dbReference>
<evidence type="ECO:0000256" key="4">
    <source>
        <dbReference type="ARBA" id="ARBA00023163"/>
    </source>
</evidence>
<dbReference type="Gene3D" id="1.10.10.10">
    <property type="entry name" value="Winged helix-like DNA-binding domain superfamily/Winged helix DNA-binding domain"/>
    <property type="match status" value="1"/>
</dbReference>
<keyword evidence="1" id="KW-0059">Arsenical resistance</keyword>
<dbReference type="EMBL" id="FRDF01000004">
    <property type="protein sequence ID" value="SHN53178.1"/>
    <property type="molecule type" value="Genomic_DNA"/>
</dbReference>
<evidence type="ECO:0000256" key="3">
    <source>
        <dbReference type="ARBA" id="ARBA00023125"/>
    </source>
</evidence>
<dbReference type="InterPro" id="IPR001845">
    <property type="entry name" value="HTH_ArsR_DNA-bd_dom"/>
</dbReference>
<dbReference type="SMART" id="SM00418">
    <property type="entry name" value="HTH_ARSR"/>
    <property type="match status" value="1"/>
</dbReference>
<proteinExistence type="predicted"/>
<protein>
    <submittedName>
        <fullName evidence="6">Transcriptional regulator, ArsR family</fullName>
    </submittedName>
</protein>